<dbReference type="InterPro" id="IPR046960">
    <property type="entry name" value="PPR_At4g14850-like_plant"/>
</dbReference>
<dbReference type="FunFam" id="1.25.40.10:FF:000344">
    <property type="entry name" value="Pentatricopeptide repeat-containing protein"/>
    <property type="match status" value="1"/>
</dbReference>
<sequence>MKSSPSLRRGLCSIRKSSKSITDIFPGKSISSHLLQNKDIEEARSIFSKIPSPDVRLCTTMINCYSQANRIDDALQLFNSMPIRDVASWNSIIKCCIQCGNLSLAQKLFEEMPDRNVISWTTIVDGMAKFGRIDVAEKLFYATPLRDTAAWNSMITGYCKNGRVRDAQSLFDKMPCRNVISWTAMISGSKQNGDSNKALCLFKQMWAEGIKPTSSTFACAFSVCADTQDFDLGTQIHATVIKTGYATETFTSTSMITFYANCKRIESFNKIFNDIEHRNVFLWTALLTGCASNGRYQQALDEFCKMLLSGVMPNESTFSTALNSCCGLEALDKGRRIHASVIMQGFDSHIFVGNSLVVMYSKCGDIEDSLRMFKNLGERNLVSWNSIIVGCSQNGYASWALELFDEMVGCQVKPDEITFLGLLTACNRSRMIDKGRQLFQLMKENPSFDIKAEHYACMVDILGRSGNLEEALEFVRSMPIKPNVVVWLSLLSSCRVHCNVEIAAKAAKELFDLDQYNSAAYVLLSNIYASAGRWSDVAHTRLMMKCHGIVKTPGCSWITVRETRYEFVCGDRSNPLSSEIYRKLNWIDEKLKLHGYVYDKAFALHDVDDEQKEYSLKYHSEKLAVAFGLLITPEGSTIRVIKNLRVCGDCHTAVKLISKIVAREIVLRDSSLFHHFRDGFCSCEDYW</sequence>
<proteinExistence type="predicted"/>
<dbReference type="InterPro" id="IPR032867">
    <property type="entry name" value="DYW_dom"/>
</dbReference>
<dbReference type="GO" id="GO:0009451">
    <property type="term" value="P:RNA modification"/>
    <property type="evidence" value="ECO:0007669"/>
    <property type="project" value="InterPro"/>
</dbReference>
<dbReference type="InterPro" id="IPR046848">
    <property type="entry name" value="E_motif"/>
</dbReference>
<dbReference type="GO" id="GO:0008270">
    <property type="term" value="F:zinc ion binding"/>
    <property type="evidence" value="ECO:0007669"/>
    <property type="project" value="InterPro"/>
</dbReference>
<dbReference type="PANTHER" id="PTHR47926">
    <property type="entry name" value="PENTATRICOPEPTIDE REPEAT-CONTAINING PROTEIN"/>
    <property type="match status" value="1"/>
</dbReference>
<dbReference type="GO" id="GO:0003723">
    <property type="term" value="F:RNA binding"/>
    <property type="evidence" value="ECO:0007669"/>
    <property type="project" value="InterPro"/>
</dbReference>
<dbReference type="NCBIfam" id="TIGR00756">
    <property type="entry name" value="PPR"/>
    <property type="match status" value="6"/>
</dbReference>
<dbReference type="AlphaFoldDB" id="A0A835PC49"/>
<accession>A0A835PC49</accession>
<comment type="caution">
    <text evidence="4">The sequence shown here is derived from an EMBL/GenBank/DDBJ whole genome shotgun (WGS) entry which is preliminary data.</text>
</comment>
<gene>
    <name evidence="4" type="ORF">HPP92_027394</name>
</gene>
<dbReference type="PROSITE" id="PS51375">
    <property type="entry name" value="PPR"/>
    <property type="match status" value="5"/>
</dbReference>
<dbReference type="Proteomes" id="UP000636800">
    <property type="component" value="Unassembled WGS sequence"/>
</dbReference>
<evidence type="ECO:0000313" key="5">
    <source>
        <dbReference type="Proteomes" id="UP000636800"/>
    </source>
</evidence>
<dbReference type="PANTHER" id="PTHR47926:SF533">
    <property type="entry name" value="DYW DOMAIN-CONTAINING PROTEIN"/>
    <property type="match status" value="1"/>
</dbReference>
<name>A0A835PC49_VANPL</name>
<feature type="repeat" description="PPR" evidence="2">
    <location>
        <begin position="380"/>
        <end position="414"/>
    </location>
</feature>
<evidence type="ECO:0000256" key="2">
    <source>
        <dbReference type="PROSITE-ProRule" id="PRU00708"/>
    </source>
</evidence>
<feature type="repeat" description="PPR" evidence="2">
    <location>
        <begin position="279"/>
        <end position="313"/>
    </location>
</feature>
<dbReference type="Pfam" id="PF13041">
    <property type="entry name" value="PPR_2"/>
    <property type="match status" value="2"/>
</dbReference>
<reference evidence="4 5" key="1">
    <citation type="journal article" date="2020" name="Nat. Food">
        <title>A phased Vanilla planifolia genome enables genetic improvement of flavour and production.</title>
        <authorList>
            <person name="Hasing T."/>
            <person name="Tang H."/>
            <person name="Brym M."/>
            <person name="Khazi F."/>
            <person name="Huang T."/>
            <person name="Chambers A.H."/>
        </authorList>
    </citation>
    <scope>NUCLEOTIDE SEQUENCE [LARGE SCALE GENOMIC DNA]</scope>
    <source>
        <tissue evidence="4">Leaf</tissue>
    </source>
</reference>
<evidence type="ECO:0000256" key="1">
    <source>
        <dbReference type="ARBA" id="ARBA00022737"/>
    </source>
</evidence>
<feature type="repeat" description="PPR" evidence="2">
    <location>
        <begin position="54"/>
        <end position="84"/>
    </location>
</feature>
<feature type="repeat" description="PPR" evidence="2">
    <location>
        <begin position="85"/>
        <end position="119"/>
    </location>
</feature>
<feature type="domain" description="DYW" evidence="3">
    <location>
        <begin position="595"/>
        <end position="687"/>
    </location>
</feature>
<feature type="repeat" description="PPR" evidence="2">
    <location>
        <begin position="147"/>
        <end position="181"/>
    </location>
</feature>
<evidence type="ECO:0000313" key="4">
    <source>
        <dbReference type="EMBL" id="KAG0449354.1"/>
    </source>
</evidence>
<dbReference type="InterPro" id="IPR011990">
    <property type="entry name" value="TPR-like_helical_dom_sf"/>
</dbReference>
<dbReference type="InterPro" id="IPR002885">
    <property type="entry name" value="PPR_rpt"/>
</dbReference>
<dbReference type="Gene3D" id="1.25.40.10">
    <property type="entry name" value="Tetratricopeptide repeat domain"/>
    <property type="match status" value="4"/>
</dbReference>
<keyword evidence="1" id="KW-0677">Repeat</keyword>
<dbReference type="EMBL" id="JADCNL010000193">
    <property type="protein sequence ID" value="KAG0449354.1"/>
    <property type="molecule type" value="Genomic_DNA"/>
</dbReference>
<evidence type="ECO:0000259" key="3">
    <source>
        <dbReference type="Pfam" id="PF14432"/>
    </source>
</evidence>
<dbReference type="Pfam" id="PF14432">
    <property type="entry name" value="DYW_deaminase"/>
    <property type="match status" value="1"/>
</dbReference>
<dbReference type="FunFam" id="1.25.40.10:FF:000366">
    <property type="entry name" value="Pentatricopeptide (PPR) repeat-containing protein"/>
    <property type="match status" value="1"/>
</dbReference>
<protein>
    <recommendedName>
        <fullName evidence="3">DYW domain-containing protein</fullName>
    </recommendedName>
</protein>
<dbReference type="Pfam" id="PF20431">
    <property type="entry name" value="E_motif"/>
    <property type="match status" value="1"/>
</dbReference>
<organism evidence="4 5">
    <name type="scientific">Vanilla planifolia</name>
    <name type="common">Vanilla</name>
    <dbReference type="NCBI Taxonomy" id="51239"/>
    <lineage>
        <taxon>Eukaryota</taxon>
        <taxon>Viridiplantae</taxon>
        <taxon>Streptophyta</taxon>
        <taxon>Embryophyta</taxon>
        <taxon>Tracheophyta</taxon>
        <taxon>Spermatophyta</taxon>
        <taxon>Magnoliopsida</taxon>
        <taxon>Liliopsida</taxon>
        <taxon>Asparagales</taxon>
        <taxon>Orchidaceae</taxon>
        <taxon>Vanilloideae</taxon>
        <taxon>Vanilleae</taxon>
        <taxon>Vanilla</taxon>
    </lineage>
</organism>
<keyword evidence="5" id="KW-1185">Reference proteome</keyword>
<dbReference type="Pfam" id="PF01535">
    <property type="entry name" value="PPR"/>
    <property type="match status" value="6"/>
</dbReference>